<feature type="domain" description="Helix-turn-helix" evidence="1">
    <location>
        <begin position="53"/>
        <end position="102"/>
    </location>
</feature>
<dbReference type="RefSeq" id="WP_117710682.1">
    <property type="nucleotide sequence ID" value="NZ_JBBNFB010000001.1"/>
</dbReference>
<dbReference type="InterPro" id="IPR041657">
    <property type="entry name" value="HTH_17"/>
</dbReference>
<protein>
    <submittedName>
        <fullName evidence="2">MerR family transcriptional regulator</fullName>
    </submittedName>
</protein>
<comment type="caution">
    <text evidence="2">The sequence shown here is derived from an EMBL/GenBank/DDBJ whole genome shotgun (WGS) entry which is preliminary data.</text>
</comment>
<dbReference type="SUPFAM" id="SSF46955">
    <property type="entry name" value="Putative DNA-binding domain"/>
    <property type="match status" value="1"/>
</dbReference>
<evidence type="ECO:0000313" key="3">
    <source>
        <dbReference type="Proteomes" id="UP000261003"/>
    </source>
</evidence>
<dbReference type="Gene3D" id="1.10.1660.10">
    <property type="match status" value="1"/>
</dbReference>
<gene>
    <name evidence="2" type="ORF">DXC16_14620</name>
</gene>
<sequence length="109" mass="12266">MDLYSMIEAGGRMKFEVTAEDLVAFADRLIAKAQEAKALELAHQQEANNKETWITAKEVSKMCGVCSTTLWQWERKGYLVPAHVGSHKRYALSDVKKILTANKQAKPLE</sequence>
<dbReference type="InterPro" id="IPR009061">
    <property type="entry name" value="DNA-bd_dom_put_sf"/>
</dbReference>
<accession>A0A3E4WJZ0</accession>
<evidence type="ECO:0000313" key="2">
    <source>
        <dbReference type="EMBL" id="RGM42487.1"/>
    </source>
</evidence>
<dbReference type="Proteomes" id="UP000261003">
    <property type="component" value="Unassembled WGS sequence"/>
</dbReference>
<proteinExistence type="predicted"/>
<dbReference type="EMBL" id="QSTG01000025">
    <property type="protein sequence ID" value="RGM42487.1"/>
    <property type="molecule type" value="Genomic_DNA"/>
</dbReference>
<dbReference type="AlphaFoldDB" id="A0A3E4WJZ0"/>
<evidence type="ECO:0000259" key="1">
    <source>
        <dbReference type="Pfam" id="PF12728"/>
    </source>
</evidence>
<reference evidence="2 3" key="1">
    <citation type="submission" date="2018-08" db="EMBL/GenBank/DDBJ databases">
        <title>A genome reference for cultivated species of the human gut microbiota.</title>
        <authorList>
            <person name="Zou Y."/>
            <person name="Xue W."/>
            <person name="Luo G."/>
        </authorList>
    </citation>
    <scope>NUCLEOTIDE SEQUENCE [LARGE SCALE GENOMIC DNA]</scope>
    <source>
        <strain evidence="2 3">OM08-13BH</strain>
    </source>
</reference>
<dbReference type="Pfam" id="PF12728">
    <property type="entry name" value="HTH_17"/>
    <property type="match status" value="1"/>
</dbReference>
<organism evidence="2 3">
    <name type="scientific">Phocaeicola vulgatus</name>
    <name type="common">Bacteroides vulgatus</name>
    <dbReference type="NCBI Taxonomy" id="821"/>
    <lineage>
        <taxon>Bacteria</taxon>
        <taxon>Pseudomonadati</taxon>
        <taxon>Bacteroidota</taxon>
        <taxon>Bacteroidia</taxon>
        <taxon>Bacteroidales</taxon>
        <taxon>Bacteroidaceae</taxon>
        <taxon>Phocaeicola</taxon>
    </lineage>
</organism>
<name>A0A3E4WJZ0_PHOVU</name>